<evidence type="ECO:0000256" key="1">
    <source>
        <dbReference type="SAM" id="MobiDB-lite"/>
    </source>
</evidence>
<evidence type="ECO:0000313" key="3">
    <source>
        <dbReference type="Proteomes" id="UP000299102"/>
    </source>
</evidence>
<name>A0A4C1V7T9_EUMVA</name>
<organism evidence="2 3">
    <name type="scientific">Eumeta variegata</name>
    <name type="common">Bagworm moth</name>
    <name type="synonym">Eumeta japonica</name>
    <dbReference type="NCBI Taxonomy" id="151549"/>
    <lineage>
        <taxon>Eukaryota</taxon>
        <taxon>Metazoa</taxon>
        <taxon>Ecdysozoa</taxon>
        <taxon>Arthropoda</taxon>
        <taxon>Hexapoda</taxon>
        <taxon>Insecta</taxon>
        <taxon>Pterygota</taxon>
        <taxon>Neoptera</taxon>
        <taxon>Endopterygota</taxon>
        <taxon>Lepidoptera</taxon>
        <taxon>Glossata</taxon>
        <taxon>Ditrysia</taxon>
        <taxon>Tineoidea</taxon>
        <taxon>Psychidae</taxon>
        <taxon>Oiketicinae</taxon>
        <taxon>Eumeta</taxon>
    </lineage>
</organism>
<dbReference type="AlphaFoldDB" id="A0A4C1V7T9"/>
<proteinExistence type="predicted"/>
<dbReference type="EMBL" id="BGZK01000296">
    <property type="protein sequence ID" value="GBP34931.1"/>
    <property type="molecule type" value="Genomic_DNA"/>
</dbReference>
<accession>A0A4C1V7T9</accession>
<gene>
    <name evidence="2" type="ORF">EVAR_26522_1</name>
</gene>
<sequence length="151" mass="17335">MQYQEKSTSRGHTHPSTDRARRLCNDMLPDTTKHKEQPFSTSGPHIPLRRLRTRSSSSSWRNRWKGERRRRNRSELSLEALTASRDATAPSSTIDPLMGPSSRPLTQLPPQGIIERVQIIRILRGLRLKSSKLSQYRLGAVDDYGTDNIWD</sequence>
<comment type="caution">
    <text evidence="2">The sequence shown here is derived from an EMBL/GenBank/DDBJ whole genome shotgun (WGS) entry which is preliminary data.</text>
</comment>
<feature type="compositionally biased region" description="Basic and acidic residues" evidence="1">
    <location>
        <begin position="15"/>
        <end position="24"/>
    </location>
</feature>
<dbReference type="Proteomes" id="UP000299102">
    <property type="component" value="Unassembled WGS sequence"/>
</dbReference>
<keyword evidence="3" id="KW-1185">Reference proteome</keyword>
<reference evidence="2 3" key="1">
    <citation type="journal article" date="2019" name="Commun. Biol.">
        <title>The bagworm genome reveals a unique fibroin gene that provides high tensile strength.</title>
        <authorList>
            <person name="Kono N."/>
            <person name="Nakamura H."/>
            <person name="Ohtoshi R."/>
            <person name="Tomita M."/>
            <person name="Numata K."/>
            <person name="Arakawa K."/>
        </authorList>
    </citation>
    <scope>NUCLEOTIDE SEQUENCE [LARGE SCALE GENOMIC DNA]</scope>
</reference>
<feature type="region of interest" description="Disordered" evidence="1">
    <location>
        <begin position="1"/>
        <end position="108"/>
    </location>
</feature>
<feature type="compositionally biased region" description="Basic residues" evidence="1">
    <location>
        <begin position="62"/>
        <end position="72"/>
    </location>
</feature>
<evidence type="ECO:0000313" key="2">
    <source>
        <dbReference type="EMBL" id="GBP34931.1"/>
    </source>
</evidence>
<protein>
    <submittedName>
        <fullName evidence="2">Uncharacterized protein</fullName>
    </submittedName>
</protein>